<dbReference type="EMBL" id="CP027228">
    <property type="protein sequence ID" value="AVM48630.1"/>
    <property type="molecule type" value="Genomic_DNA"/>
</dbReference>
<dbReference type="Proteomes" id="UP000237883">
    <property type="component" value="Chromosome"/>
</dbReference>
<dbReference type="GeneID" id="78392031"/>
<dbReference type="AlphaFoldDB" id="A0A2S0L5R4"/>
<reference evidence="2" key="1">
    <citation type="submission" date="2018-02" db="EMBL/GenBank/DDBJ databases">
        <authorList>
            <person name="Holder M.E."/>
            <person name="Ajami N.J."/>
            <person name="Petrosino J.F."/>
        </authorList>
    </citation>
    <scope>NUCLEOTIDE SEQUENCE [LARGE SCALE GENOMIC DNA]</scope>
    <source>
        <strain evidence="2">CCUG 47132</strain>
    </source>
</reference>
<evidence type="ECO:0000313" key="2">
    <source>
        <dbReference type="Proteomes" id="UP000237883"/>
    </source>
</evidence>
<organism evidence="1 2">
    <name type="scientific">Mogibacterium diversum</name>
    <dbReference type="NCBI Taxonomy" id="114527"/>
    <lineage>
        <taxon>Bacteria</taxon>
        <taxon>Bacillati</taxon>
        <taxon>Bacillota</taxon>
        <taxon>Clostridia</taxon>
        <taxon>Peptostreptococcales</taxon>
        <taxon>Anaerovoracaceae</taxon>
        <taxon>Mogibacterium</taxon>
    </lineage>
</organism>
<proteinExistence type="predicted"/>
<protein>
    <submittedName>
        <fullName evidence="1">Uncharacterized protein</fullName>
    </submittedName>
</protein>
<keyword evidence="2" id="KW-1185">Reference proteome</keyword>
<accession>A0A2S0L5R4</accession>
<evidence type="ECO:0000313" key="1">
    <source>
        <dbReference type="EMBL" id="AVM48630.1"/>
    </source>
</evidence>
<sequence>MKLKDRISRFFNKNKKVRYSTSHNKVVKRLDPSLDAKNIRSDWEKVGNSISAGINQYKKEIDIDLSGCEVIGYRDKEGYLVLPKEYDY</sequence>
<dbReference type="RefSeq" id="WP_106057685.1">
    <property type="nucleotide sequence ID" value="NZ_CP027228.1"/>
</dbReference>
<gene>
    <name evidence="1" type="ORF">C5Q96_07110</name>
</gene>
<name>A0A2S0L5R4_9FIRM</name>
<dbReference type="KEGG" id="mdv:C5Q96_07110"/>